<dbReference type="EMBL" id="RDQH01000331">
    <property type="protein sequence ID" value="RXH98691.1"/>
    <property type="molecule type" value="Genomic_DNA"/>
</dbReference>
<keyword evidence="2" id="KW-0964">Secreted</keyword>
<feature type="domain" description="Rhamnogalacturonase A/B/Epimerase-like pectate lyase" evidence="4">
    <location>
        <begin position="93"/>
        <end position="330"/>
    </location>
</feature>
<evidence type="ECO:0000256" key="3">
    <source>
        <dbReference type="SAM" id="Phobius"/>
    </source>
</evidence>
<dbReference type="SUPFAM" id="SSF51126">
    <property type="entry name" value="Pectin lyase-like"/>
    <property type="match status" value="2"/>
</dbReference>
<gene>
    <name evidence="5" type="ORF">DVH24_011016</name>
</gene>
<feature type="transmembrane region" description="Helical" evidence="3">
    <location>
        <begin position="9"/>
        <end position="28"/>
    </location>
</feature>
<keyword evidence="2" id="KW-0134">Cell wall</keyword>
<reference evidence="5 6" key="1">
    <citation type="submission" date="2018-10" db="EMBL/GenBank/DDBJ databases">
        <title>A high-quality apple genome assembly.</title>
        <authorList>
            <person name="Hu J."/>
        </authorList>
    </citation>
    <scope>NUCLEOTIDE SEQUENCE [LARGE SCALE GENOMIC DNA]</scope>
    <source>
        <strain evidence="6">cv. HFTH1</strain>
        <tissue evidence="5">Young leaf</tissue>
    </source>
</reference>
<dbReference type="InterPro" id="IPR012334">
    <property type="entry name" value="Pectin_lyas_fold"/>
</dbReference>
<dbReference type="AlphaFoldDB" id="A0A498JZT4"/>
<dbReference type="FunFam" id="2.160.20.10:FF:000046">
    <property type="entry name" value="Polygalacturonase QRT3"/>
    <property type="match status" value="2"/>
</dbReference>
<dbReference type="PANTHER" id="PTHR33928">
    <property type="entry name" value="POLYGALACTURONASE QRT3"/>
    <property type="match status" value="1"/>
</dbReference>
<keyword evidence="3" id="KW-0812">Transmembrane</keyword>
<comment type="caution">
    <text evidence="5">The sequence shown here is derived from an EMBL/GenBank/DDBJ whole genome shotgun (WGS) entry which is preliminary data.</text>
</comment>
<keyword evidence="6" id="KW-1185">Reference proteome</keyword>
<dbReference type="STRING" id="3750.A0A498JZT4"/>
<evidence type="ECO:0000313" key="5">
    <source>
        <dbReference type="EMBL" id="RXH98691.1"/>
    </source>
</evidence>
<dbReference type="SMART" id="SM00710">
    <property type="entry name" value="PbH1"/>
    <property type="match status" value="6"/>
</dbReference>
<dbReference type="InterPro" id="IPR039279">
    <property type="entry name" value="QRT3-like"/>
</dbReference>
<dbReference type="Proteomes" id="UP000290289">
    <property type="component" value="Chromosome 5"/>
</dbReference>
<dbReference type="InterPro" id="IPR006626">
    <property type="entry name" value="PbH1"/>
</dbReference>
<proteinExistence type="predicted"/>
<evidence type="ECO:0000313" key="6">
    <source>
        <dbReference type="Proteomes" id="UP000290289"/>
    </source>
</evidence>
<dbReference type="Pfam" id="PF12708">
    <property type="entry name" value="Pect-lyase_RHGA_epim"/>
    <property type="match status" value="1"/>
</dbReference>
<organism evidence="5 6">
    <name type="scientific">Malus domestica</name>
    <name type="common">Apple</name>
    <name type="synonym">Pyrus malus</name>
    <dbReference type="NCBI Taxonomy" id="3750"/>
    <lineage>
        <taxon>Eukaryota</taxon>
        <taxon>Viridiplantae</taxon>
        <taxon>Streptophyta</taxon>
        <taxon>Embryophyta</taxon>
        <taxon>Tracheophyta</taxon>
        <taxon>Spermatophyta</taxon>
        <taxon>Magnoliopsida</taxon>
        <taxon>eudicotyledons</taxon>
        <taxon>Gunneridae</taxon>
        <taxon>Pentapetalae</taxon>
        <taxon>rosids</taxon>
        <taxon>fabids</taxon>
        <taxon>Rosales</taxon>
        <taxon>Rosaceae</taxon>
        <taxon>Amygdaloideae</taxon>
        <taxon>Maleae</taxon>
        <taxon>Malus</taxon>
    </lineage>
</organism>
<name>A0A498JZT4_MALDO</name>
<evidence type="ECO:0000259" key="4">
    <source>
        <dbReference type="Pfam" id="PF12708"/>
    </source>
</evidence>
<dbReference type="PANTHER" id="PTHR33928:SF2">
    <property type="entry name" value="PECTATE LYASE SUPERFAMILY PROTEIN DOMAIN-CONTAINING PROTEIN-RELATED"/>
    <property type="match status" value="1"/>
</dbReference>
<sequence>MEATLPKTALIWSIFMGFCIFIVIHVYAEDSQMGYRQFSGGDYNDHLRKLQEFKASLLRHDSISVAPSSIVPSPSPSLIAPPTGSTSPRVYHVTSYGADPTGSRDSTDALAQAMADAFRGPTEGFLIEGIANLGGAQIDLEGGLYLISRPLRLPGAGVGNLMIHGGTLRASDDFPAEGYLIDLSPTSSGNMKEETKKESSMSAQLSSSSYNYEYITLKDLLLDSNYRGGGISVINSLRTSIDNCYITHFTTNGILVQSGHETYIRNSFLGQHITAGGDHGERNFSGTAINLMGNDNAVTDVVIFSAAVGIMISGPANLLSGVHCYNKATGFGGTGIYLRLPGLTQTRIVNSYMDYTGIVAEDPVQLDISNSFFLGDAYIVLKSIKGVANGVNIVNNMFSGFNKGIGIVQLDQTNGPFKDVEQVYVDRNNVRGMNIKGTVGRRSVQGNGSSWTVDFNPILLFPNLIRHVQYTLRAGGNAFPNHALRNMSNNPEEASCSYRPQMLSAFQAQATKLQQKPSTFSFSAASNVTVNGRVFYPIGYGADPTGEEDSTAALLKAVEEAFQLKSELELLPGITDLGGVTIDLQGGNYKISQPLIFPSGGGNVVVRGGTLRASSTFPGDRHLIELWSQNSQKQKQKSSIANNYFTNEAQNNEAIYYEDITFRDVLFDSGFRGGGIFIVDSARIRITNCFFLHFTTEGILVQKGHETYISNTFLGQHSTVGGDSGERQFTGTAIDLASNDNAITDVVIFSAAIGVVLRGQANMVTGVHCYNKATGFGGIGILVKLAGNSQTRLDNCYLDYNAIVMEDPVQVHVTNGFFLGGANIVLKSVNGKIFGLNIVNNMFTGGGSQVPMVQLEGQFGDIDQVVIDQNNVNGMTLKSTVGRLNVEGNGTKWTADFSSVLVFPNRISGFQYSFYTKGDTKFTAHAVTNILNNAVVVESEKVVNAVVSLVVHQ</sequence>
<keyword evidence="3" id="KW-1133">Transmembrane helix</keyword>
<evidence type="ECO:0000256" key="2">
    <source>
        <dbReference type="ARBA" id="ARBA00022512"/>
    </source>
</evidence>
<comment type="subcellular location">
    <subcellularLocation>
        <location evidence="1">Secreted</location>
        <location evidence="1">Cell wall</location>
    </subcellularLocation>
</comment>
<dbReference type="InterPro" id="IPR024535">
    <property type="entry name" value="RHGA/B-epi-like_pectate_lyase"/>
</dbReference>
<dbReference type="Gene3D" id="2.160.20.10">
    <property type="entry name" value="Single-stranded right-handed beta-helix, Pectin lyase-like"/>
    <property type="match status" value="2"/>
</dbReference>
<dbReference type="GO" id="GO:0004650">
    <property type="term" value="F:polygalacturonase activity"/>
    <property type="evidence" value="ECO:0007669"/>
    <property type="project" value="InterPro"/>
</dbReference>
<accession>A0A498JZT4</accession>
<protein>
    <recommendedName>
        <fullName evidence="4">Rhamnogalacturonase A/B/Epimerase-like pectate lyase domain-containing protein</fullName>
    </recommendedName>
</protein>
<dbReference type="InterPro" id="IPR011050">
    <property type="entry name" value="Pectin_lyase_fold/virulence"/>
</dbReference>
<keyword evidence="3" id="KW-0472">Membrane</keyword>
<evidence type="ECO:0000256" key="1">
    <source>
        <dbReference type="ARBA" id="ARBA00004191"/>
    </source>
</evidence>